<organism evidence="2 3">
    <name type="scientific">Scleroderma citrinum Foug A</name>
    <dbReference type="NCBI Taxonomy" id="1036808"/>
    <lineage>
        <taxon>Eukaryota</taxon>
        <taxon>Fungi</taxon>
        <taxon>Dikarya</taxon>
        <taxon>Basidiomycota</taxon>
        <taxon>Agaricomycotina</taxon>
        <taxon>Agaricomycetes</taxon>
        <taxon>Agaricomycetidae</taxon>
        <taxon>Boletales</taxon>
        <taxon>Sclerodermatineae</taxon>
        <taxon>Sclerodermataceae</taxon>
        <taxon>Scleroderma</taxon>
    </lineage>
</organism>
<dbReference type="HOGENOM" id="CLU_3070041_0_0_1"/>
<keyword evidence="1" id="KW-0472">Membrane</keyword>
<reference evidence="2 3" key="1">
    <citation type="submission" date="2014-04" db="EMBL/GenBank/DDBJ databases">
        <authorList>
            <consortium name="DOE Joint Genome Institute"/>
            <person name="Kuo A."/>
            <person name="Kohler A."/>
            <person name="Nagy L.G."/>
            <person name="Floudas D."/>
            <person name="Copeland A."/>
            <person name="Barry K.W."/>
            <person name="Cichocki N."/>
            <person name="Veneault-Fourrey C."/>
            <person name="LaButti K."/>
            <person name="Lindquist E.A."/>
            <person name="Lipzen A."/>
            <person name="Lundell T."/>
            <person name="Morin E."/>
            <person name="Murat C."/>
            <person name="Sun H."/>
            <person name="Tunlid A."/>
            <person name="Henrissat B."/>
            <person name="Grigoriev I.V."/>
            <person name="Hibbett D.S."/>
            <person name="Martin F."/>
            <person name="Nordberg H.P."/>
            <person name="Cantor M.N."/>
            <person name="Hua S.X."/>
        </authorList>
    </citation>
    <scope>NUCLEOTIDE SEQUENCE [LARGE SCALE GENOMIC DNA]</scope>
    <source>
        <strain evidence="2 3">Foug A</strain>
    </source>
</reference>
<accession>A0A0C3D3L2</accession>
<keyword evidence="1" id="KW-0812">Transmembrane</keyword>
<keyword evidence="1" id="KW-1133">Transmembrane helix</keyword>
<sequence>MLPGRFVSLPFPVLFAPSLLPDFLPLPDWTIFLFLTFMALTSFVGQGYSLRDS</sequence>
<proteinExistence type="predicted"/>
<dbReference type="Proteomes" id="UP000053989">
    <property type="component" value="Unassembled WGS sequence"/>
</dbReference>
<evidence type="ECO:0000313" key="3">
    <source>
        <dbReference type="Proteomes" id="UP000053989"/>
    </source>
</evidence>
<protein>
    <submittedName>
        <fullName evidence="2">Uncharacterized protein</fullName>
    </submittedName>
</protein>
<gene>
    <name evidence="2" type="ORF">SCLCIDRAFT_33814</name>
</gene>
<reference evidence="3" key="2">
    <citation type="submission" date="2015-01" db="EMBL/GenBank/DDBJ databases">
        <title>Evolutionary Origins and Diversification of the Mycorrhizal Mutualists.</title>
        <authorList>
            <consortium name="DOE Joint Genome Institute"/>
            <consortium name="Mycorrhizal Genomics Consortium"/>
            <person name="Kohler A."/>
            <person name="Kuo A."/>
            <person name="Nagy L.G."/>
            <person name="Floudas D."/>
            <person name="Copeland A."/>
            <person name="Barry K.W."/>
            <person name="Cichocki N."/>
            <person name="Veneault-Fourrey C."/>
            <person name="LaButti K."/>
            <person name="Lindquist E.A."/>
            <person name="Lipzen A."/>
            <person name="Lundell T."/>
            <person name="Morin E."/>
            <person name="Murat C."/>
            <person name="Riley R."/>
            <person name="Ohm R."/>
            <person name="Sun H."/>
            <person name="Tunlid A."/>
            <person name="Henrissat B."/>
            <person name="Grigoriev I.V."/>
            <person name="Hibbett D.S."/>
            <person name="Martin F."/>
        </authorList>
    </citation>
    <scope>NUCLEOTIDE SEQUENCE [LARGE SCALE GENOMIC DNA]</scope>
    <source>
        <strain evidence="3">Foug A</strain>
    </source>
</reference>
<keyword evidence="3" id="KW-1185">Reference proteome</keyword>
<dbReference type="InParanoid" id="A0A0C3D3L2"/>
<evidence type="ECO:0000256" key="1">
    <source>
        <dbReference type="SAM" id="Phobius"/>
    </source>
</evidence>
<dbReference type="AlphaFoldDB" id="A0A0C3D3L2"/>
<dbReference type="EMBL" id="KN822298">
    <property type="protein sequence ID" value="KIM50999.1"/>
    <property type="molecule type" value="Genomic_DNA"/>
</dbReference>
<name>A0A0C3D3L2_9AGAM</name>
<feature type="transmembrane region" description="Helical" evidence="1">
    <location>
        <begin position="31"/>
        <end position="50"/>
    </location>
</feature>
<evidence type="ECO:0000313" key="2">
    <source>
        <dbReference type="EMBL" id="KIM50999.1"/>
    </source>
</evidence>